<proteinExistence type="predicted"/>
<dbReference type="Pfam" id="PF08302">
    <property type="entry name" value="tRNA_lig_CPD"/>
    <property type="match status" value="1"/>
</dbReference>
<dbReference type="SUPFAM" id="SSF81383">
    <property type="entry name" value="F-box domain"/>
    <property type="match status" value="1"/>
</dbReference>
<dbReference type="EMBL" id="CAJMWT010000821">
    <property type="protein sequence ID" value="CAE6355168.1"/>
    <property type="molecule type" value="Genomic_DNA"/>
</dbReference>
<gene>
    <name evidence="2" type="ORF">RDB_LOCUS8855</name>
</gene>
<evidence type="ECO:0000259" key="1">
    <source>
        <dbReference type="PROSITE" id="PS50181"/>
    </source>
</evidence>
<dbReference type="InterPro" id="IPR001810">
    <property type="entry name" value="F-box_dom"/>
</dbReference>
<dbReference type="OrthoDB" id="3241084at2759"/>
<sequence>MWSNLVNDKRIAGSPHVTLIHVKEKQDSEALWERCQALRKSAGEIEPTFKVTFDHIVWNDNVMALSVSKVEIHREFEEEHRQLAEAVVEHIPEKITNRLHLTIGTREEGVNAFEAAAMVTEWRDGANTEVQSIPLDSNPGPDNSMDIDTECGGSATNNRIVHSGKRPRISDTETLECPPKIPGIKNLPIELFIVVARYLRPGDLLSLARCCKSFRSRLMNKSYQFLWLDVMKNVASLPPCPLGFTEPQYLTVLFSGFCTACGSTRKSKMDPILLVRLCDRCQKQCLVRLFSPQVPADVYGLIHKSNVFGRTTTGELPEARVLKSNLVSVLDLVREVRRSGNDRAVIELEKKLVEAVEERRMLSEKIIRAVEQCEDEVFWEKQVIQHKRRLEYVACPAELRIQRRCIDELGFQMEDLQFSWNSSAREKYYRLLNKPELLYDREWREIRSHLKRLINANRKARLAKEREACEPSQSSYQGGVGPLVLDIDPVMDGPSHIERIEILGEI</sequence>
<dbReference type="GO" id="GO:0005524">
    <property type="term" value="F:ATP binding"/>
    <property type="evidence" value="ECO:0007669"/>
    <property type="project" value="InterPro"/>
</dbReference>
<dbReference type="CDD" id="cd09917">
    <property type="entry name" value="F-box_SF"/>
    <property type="match status" value="1"/>
</dbReference>
<dbReference type="InterPro" id="IPR036047">
    <property type="entry name" value="F-box-like_dom_sf"/>
</dbReference>
<dbReference type="Proteomes" id="UP000663843">
    <property type="component" value="Unassembled WGS sequence"/>
</dbReference>
<evidence type="ECO:0000313" key="2">
    <source>
        <dbReference type="EMBL" id="CAE6355168.1"/>
    </source>
</evidence>
<dbReference type="Gene3D" id="3.90.1140.10">
    <property type="entry name" value="Cyclic phosphodiesterase"/>
    <property type="match status" value="1"/>
</dbReference>
<dbReference type="GO" id="GO:0003972">
    <property type="term" value="F:RNA ligase (ATP) activity"/>
    <property type="evidence" value="ECO:0007669"/>
    <property type="project" value="InterPro"/>
</dbReference>
<dbReference type="GO" id="GO:0005634">
    <property type="term" value="C:nucleus"/>
    <property type="evidence" value="ECO:0007669"/>
    <property type="project" value="TreeGrafter"/>
</dbReference>
<reference evidence="2" key="1">
    <citation type="submission" date="2021-01" db="EMBL/GenBank/DDBJ databases">
        <authorList>
            <person name="Kaushik A."/>
        </authorList>
    </citation>
    <scope>NUCLEOTIDE SEQUENCE</scope>
    <source>
        <strain evidence="2">AG2-2IIIB</strain>
    </source>
</reference>
<dbReference type="GO" id="GO:0006388">
    <property type="term" value="P:tRNA splicing, via endonucleolytic cleavage and ligation"/>
    <property type="evidence" value="ECO:0007669"/>
    <property type="project" value="InterPro"/>
</dbReference>
<comment type="caution">
    <text evidence="2">The sequence shown here is derived from an EMBL/GenBank/DDBJ whole genome shotgun (WGS) entry which is preliminary data.</text>
</comment>
<dbReference type="Pfam" id="PF00646">
    <property type="entry name" value="F-box"/>
    <property type="match status" value="1"/>
</dbReference>
<organism evidence="2 3">
    <name type="scientific">Rhizoctonia solani</name>
    <dbReference type="NCBI Taxonomy" id="456999"/>
    <lineage>
        <taxon>Eukaryota</taxon>
        <taxon>Fungi</taxon>
        <taxon>Dikarya</taxon>
        <taxon>Basidiomycota</taxon>
        <taxon>Agaricomycotina</taxon>
        <taxon>Agaricomycetes</taxon>
        <taxon>Cantharellales</taxon>
        <taxon>Ceratobasidiaceae</taxon>
        <taxon>Rhizoctonia</taxon>
    </lineage>
</organism>
<dbReference type="AlphaFoldDB" id="A0A8H2WCJ4"/>
<accession>A0A8H2WCJ4</accession>
<name>A0A8H2WCJ4_9AGAM</name>
<dbReference type="PANTHER" id="PTHR32004:SF1">
    <property type="entry name" value="TRNA LIGASE"/>
    <property type="match status" value="1"/>
</dbReference>
<evidence type="ECO:0000313" key="3">
    <source>
        <dbReference type="Proteomes" id="UP000663843"/>
    </source>
</evidence>
<dbReference type="PANTHER" id="PTHR32004">
    <property type="entry name" value="TRNA LIGASE"/>
    <property type="match status" value="1"/>
</dbReference>
<dbReference type="InterPro" id="IPR015965">
    <property type="entry name" value="tRNA_lig_PDEase"/>
</dbReference>
<feature type="domain" description="F-box" evidence="1">
    <location>
        <begin position="181"/>
        <end position="230"/>
    </location>
</feature>
<dbReference type="PROSITE" id="PS50181">
    <property type="entry name" value="FBOX"/>
    <property type="match status" value="1"/>
</dbReference>
<protein>
    <recommendedName>
        <fullName evidence="1">F-box domain-containing protein</fullName>
    </recommendedName>
</protein>